<comment type="caution">
    <text evidence="3">The sequence shown here is derived from an EMBL/GenBank/DDBJ whole genome shotgun (WGS) entry which is preliminary data.</text>
</comment>
<dbReference type="Proteomes" id="UP001597111">
    <property type="component" value="Unassembled WGS sequence"/>
</dbReference>
<keyword evidence="1" id="KW-0472">Membrane</keyword>
<dbReference type="SUPFAM" id="SSF103473">
    <property type="entry name" value="MFS general substrate transporter"/>
    <property type="match status" value="1"/>
</dbReference>
<evidence type="ECO:0000256" key="1">
    <source>
        <dbReference type="SAM" id="Phobius"/>
    </source>
</evidence>
<keyword evidence="4" id="KW-1185">Reference proteome</keyword>
<keyword evidence="1" id="KW-0812">Transmembrane</keyword>
<feature type="transmembrane region" description="Helical" evidence="1">
    <location>
        <begin position="64"/>
        <end position="89"/>
    </location>
</feature>
<organism evidence="3 4">
    <name type="scientific">Halolamina salina</name>
    <dbReference type="NCBI Taxonomy" id="1220023"/>
    <lineage>
        <taxon>Archaea</taxon>
        <taxon>Methanobacteriati</taxon>
        <taxon>Methanobacteriota</taxon>
        <taxon>Stenosarchaea group</taxon>
        <taxon>Halobacteria</taxon>
        <taxon>Halobacteriales</taxon>
        <taxon>Haloferacaceae</taxon>
    </lineage>
</organism>
<accession>A0ABD6B988</accession>
<keyword evidence="1" id="KW-1133">Transmembrane helix</keyword>
<dbReference type="Gene3D" id="1.20.1250.20">
    <property type="entry name" value="MFS general substrate transporter like domains"/>
    <property type="match status" value="1"/>
</dbReference>
<feature type="transmembrane region" description="Helical" evidence="1">
    <location>
        <begin position="29"/>
        <end position="52"/>
    </location>
</feature>
<feature type="transmembrane region" description="Helical" evidence="1">
    <location>
        <begin position="95"/>
        <end position="112"/>
    </location>
</feature>
<sequence length="119" mass="11776">RTVTVSLVLCGVALAGAVAAGEAGFGAGFVVLIGAAALFRAPVFAVFPNIVADYYGRTYSSENYAALYTGKLFGGVLGGTVASGLVLVIGWSASFAIGAVLAVLAGVAMVFLRPTAAAN</sequence>
<dbReference type="InterPro" id="IPR011701">
    <property type="entry name" value="MFS"/>
</dbReference>
<feature type="domain" description="Major facilitator superfamily (MFS) profile" evidence="2">
    <location>
        <begin position="1"/>
        <end position="119"/>
    </location>
</feature>
<protein>
    <submittedName>
        <fullName evidence="3">MFS transporter</fullName>
    </submittedName>
</protein>
<evidence type="ECO:0000313" key="4">
    <source>
        <dbReference type="Proteomes" id="UP001597111"/>
    </source>
</evidence>
<gene>
    <name evidence="3" type="ORF">ACFR9S_12880</name>
</gene>
<dbReference type="EMBL" id="JBHUDH010000151">
    <property type="protein sequence ID" value="MFD1527175.1"/>
    <property type="molecule type" value="Genomic_DNA"/>
</dbReference>
<evidence type="ECO:0000259" key="2">
    <source>
        <dbReference type="PROSITE" id="PS50850"/>
    </source>
</evidence>
<dbReference type="RefSeq" id="WP_379818826.1">
    <property type="nucleotide sequence ID" value="NZ_JBHUDH010000151.1"/>
</dbReference>
<name>A0ABD6B988_9EURY</name>
<dbReference type="PROSITE" id="PS50850">
    <property type="entry name" value="MFS"/>
    <property type="match status" value="1"/>
</dbReference>
<evidence type="ECO:0000313" key="3">
    <source>
        <dbReference type="EMBL" id="MFD1527175.1"/>
    </source>
</evidence>
<feature type="non-terminal residue" evidence="3">
    <location>
        <position position="1"/>
    </location>
</feature>
<dbReference type="Pfam" id="PF07690">
    <property type="entry name" value="MFS_1"/>
    <property type="match status" value="1"/>
</dbReference>
<dbReference type="AlphaFoldDB" id="A0ABD6B988"/>
<dbReference type="InterPro" id="IPR036259">
    <property type="entry name" value="MFS_trans_sf"/>
</dbReference>
<dbReference type="InterPro" id="IPR020846">
    <property type="entry name" value="MFS_dom"/>
</dbReference>
<reference evidence="3 4" key="1">
    <citation type="journal article" date="2019" name="Int. J. Syst. Evol. Microbiol.">
        <title>The Global Catalogue of Microorganisms (GCM) 10K type strain sequencing project: providing services to taxonomists for standard genome sequencing and annotation.</title>
        <authorList>
            <consortium name="The Broad Institute Genomics Platform"/>
            <consortium name="The Broad Institute Genome Sequencing Center for Infectious Disease"/>
            <person name="Wu L."/>
            <person name="Ma J."/>
        </authorList>
    </citation>
    <scope>NUCLEOTIDE SEQUENCE [LARGE SCALE GENOMIC DNA]</scope>
    <source>
        <strain evidence="3 4">CGMCC 1.12285</strain>
    </source>
</reference>
<proteinExistence type="predicted"/>